<name>T2SAZ8_HELPX</name>
<dbReference type="PATRIC" id="fig|1352357.3.peg.1739"/>
<dbReference type="EMBL" id="AVNI01000002">
    <property type="protein sequence ID" value="EQD89450.1"/>
    <property type="molecule type" value="Genomic_DNA"/>
</dbReference>
<sequence length="53" mass="5946">MVFGKNETLFEWGMLKNKAHLSHSLECLVARVFQTPKGALIEKGIFSKALTPK</sequence>
<dbReference type="AlphaFoldDB" id="T2SAZ8"/>
<accession>T2SAZ8</accession>
<proteinExistence type="predicted"/>
<dbReference type="Proteomes" id="UP000015816">
    <property type="component" value="Unassembled WGS sequence"/>
</dbReference>
<reference evidence="1 2" key="1">
    <citation type="journal article" date="2013" name="Genome Announc.">
        <title>Genome Sequences of Three hpAfrica2 Strains of Helicobacter pylori.</title>
        <authorList>
            <person name="Duncan S.S."/>
            <person name="Bertoli M.T."/>
            <person name="Kersulyte D."/>
            <person name="Valk P.L."/>
            <person name="Tamma S."/>
            <person name="Segal I."/>
            <person name="McClain M.S."/>
            <person name="Cover T.L."/>
            <person name="Berg D.E."/>
        </authorList>
    </citation>
    <scope>NUCLEOTIDE SEQUENCE [LARGE SCALE GENOMIC DNA]</scope>
    <source>
        <strain evidence="1 2">SouthAfrica50</strain>
    </source>
</reference>
<evidence type="ECO:0000313" key="2">
    <source>
        <dbReference type="Proteomes" id="UP000015816"/>
    </source>
</evidence>
<organism evidence="1 2">
    <name type="scientific">Helicobacter pylori SouthAfrica50</name>
    <dbReference type="NCBI Taxonomy" id="1352357"/>
    <lineage>
        <taxon>Bacteria</taxon>
        <taxon>Pseudomonadati</taxon>
        <taxon>Campylobacterota</taxon>
        <taxon>Epsilonproteobacteria</taxon>
        <taxon>Campylobacterales</taxon>
        <taxon>Helicobacteraceae</taxon>
        <taxon>Helicobacter</taxon>
    </lineage>
</organism>
<gene>
    <name evidence="1" type="ORF">HPSA50_1776</name>
</gene>
<evidence type="ECO:0000313" key="1">
    <source>
        <dbReference type="EMBL" id="EQD89450.1"/>
    </source>
</evidence>
<comment type="caution">
    <text evidence="1">The sequence shown here is derived from an EMBL/GenBank/DDBJ whole genome shotgun (WGS) entry which is preliminary data.</text>
</comment>
<protein>
    <submittedName>
        <fullName evidence="1">Uncharacterized protein</fullName>
    </submittedName>
</protein>